<organism evidence="1 2">
    <name type="scientific">Brucella anthropi</name>
    <name type="common">Ochrobactrum anthropi</name>
    <dbReference type="NCBI Taxonomy" id="529"/>
    <lineage>
        <taxon>Bacteria</taxon>
        <taxon>Pseudomonadati</taxon>
        <taxon>Pseudomonadota</taxon>
        <taxon>Alphaproteobacteria</taxon>
        <taxon>Hyphomicrobiales</taxon>
        <taxon>Brucellaceae</taxon>
        <taxon>Brucella/Ochrobactrum group</taxon>
        <taxon>Brucella</taxon>
    </lineage>
</organism>
<dbReference type="AlphaFoldDB" id="A0A6I0DEV4"/>
<name>A0A6I0DEV4_BRUAN</name>
<proteinExistence type="predicted"/>
<accession>A0A6I0DEV4</accession>
<evidence type="ECO:0000313" key="2">
    <source>
        <dbReference type="Proteomes" id="UP000481876"/>
    </source>
</evidence>
<dbReference type="InterPro" id="IPR025332">
    <property type="entry name" value="DUF4238"/>
</dbReference>
<sequence length="320" mass="36999">MAPPKKHHFLPVFYLKQWTGETDTLVEFSRPYGNVVKPRRVHPAATGYINRLYAIDGLPDDAAQKIETEFLSPIDSRAAEAQKLLLSEQSLTSAQRHAWAQFIATLMLRMPDDILTFKASLKDLYESIIPTLEAVYDRIRRTSDDQFDQVSNEIIASAPQEAMLKLPEIMSNKRIIDGILKMKWFVLYVRNYDFITSDRPVIFDAPFNSSQGWLACPISPHHLFFAHQSEEIITQLRAAPPQTVRSKFNGLIASSSQRLAYARNDQHLRFIQKRMNSIDTFNLSIKFRETFNNHIPSLKEAFSKFDNNEFFRELYDHKPS</sequence>
<reference evidence="1 2" key="1">
    <citation type="submission" date="2019-09" db="EMBL/GenBank/DDBJ databases">
        <title>Taxonomic organization of the family Brucellaceae based on a phylogenomic approach.</title>
        <authorList>
            <person name="Leclercq S."/>
            <person name="Cloeckaert A."/>
            <person name="Zygmunt M.S."/>
        </authorList>
    </citation>
    <scope>NUCLEOTIDE SEQUENCE [LARGE SCALE GENOMIC DNA]</scope>
    <source>
        <strain evidence="1 2">LMG 3313</strain>
    </source>
</reference>
<gene>
    <name evidence="1" type="ORF">F9L04_00940</name>
</gene>
<evidence type="ECO:0000313" key="1">
    <source>
        <dbReference type="EMBL" id="KAB2773433.1"/>
    </source>
</evidence>
<dbReference type="Proteomes" id="UP000481876">
    <property type="component" value="Unassembled WGS sequence"/>
</dbReference>
<dbReference type="Pfam" id="PF14022">
    <property type="entry name" value="DUF4238"/>
    <property type="match status" value="1"/>
</dbReference>
<comment type="caution">
    <text evidence="1">The sequence shown here is derived from an EMBL/GenBank/DDBJ whole genome shotgun (WGS) entry which is preliminary data.</text>
</comment>
<dbReference type="EMBL" id="WBWS01000001">
    <property type="protein sequence ID" value="KAB2773433.1"/>
    <property type="molecule type" value="Genomic_DNA"/>
</dbReference>
<dbReference type="RefSeq" id="WP_151614913.1">
    <property type="nucleotide sequence ID" value="NZ_WBWS01000001.1"/>
</dbReference>
<protein>
    <submittedName>
        <fullName evidence="1">DUF4238 domain-containing protein</fullName>
    </submittedName>
</protein>